<dbReference type="InterPro" id="IPR031968">
    <property type="entry name" value="VASt"/>
</dbReference>
<evidence type="ECO:0000256" key="5">
    <source>
        <dbReference type="SAM" id="MobiDB-lite"/>
    </source>
</evidence>
<keyword evidence="4" id="KW-0472">Membrane</keyword>
<dbReference type="RefSeq" id="XP_005538007.1">
    <property type="nucleotide sequence ID" value="XM_005537950.1"/>
</dbReference>
<evidence type="ECO:0000256" key="1">
    <source>
        <dbReference type="ARBA" id="ARBA00004370"/>
    </source>
</evidence>
<reference evidence="7 8" key="2">
    <citation type="journal article" date="2007" name="BMC Biol.">
        <title>A 100%-complete sequence reveals unusually simple genomic features in the hot-spring red alga Cyanidioschyzon merolae.</title>
        <authorList>
            <person name="Nozaki H."/>
            <person name="Takano H."/>
            <person name="Misumi O."/>
            <person name="Terasawa K."/>
            <person name="Matsuzaki M."/>
            <person name="Maruyama S."/>
            <person name="Nishida K."/>
            <person name="Yagisawa F."/>
            <person name="Yoshida Y."/>
            <person name="Fujiwara T."/>
            <person name="Takio S."/>
            <person name="Tamura K."/>
            <person name="Chung S.J."/>
            <person name="Nakamura S."/>
            <person name="Kuroiwa H."/>
            <person name="Tanaka K."/>
            <person name="Sato N."/>
            <person name="Kuroiwa T."/>
        </authorList>
    </citation>
    <scope>NUCLEOTIDE SEQUENCE [LARGE SCALE GENOMIC DNA]</scope>
    <source>
        <strain evidence="7 8">10D</strain>
    </source>
</reference>
<dbReference type="PROSITE" id="PS51778">
    <property type="entry name" value="VAST"/>
    <property type="match status" value="1"/>
</dbReference>
<keyword evidence="3" id="KW-1133">Transmembrane helix</keyword>
<sequence length="723" mass="77743">MASEEAVLAGNCSSEQDASGTAVVACAESAASFDEQAAAAQQNQLLTAAAATDGSSARDEKHSTETEEALRASVASAPFQQCSSAGAMFPSAADELVERALHDDRSLAALLNADGPVRWPSSEVVLHQVACSLERRYLLHPGTMYISKRYLCFQLTSSGSSSFLEAAGASASSFLSFGYRSSPAANSGSAALAQAERRSVPEADGDAVCSARDCASSVASPRSASGNGTTVSPGSLAQQRASDSGSTTLWLIPFEAVTSVRKSSYLYLESALEVSTTFGLCNHTRHGGVFWTKPQEAVSGIKLLRFAAFSEPNRDVVYQYVMKAWMARLSLLALEGRLPLTMQTPSTQHALDNAGKPATQPGSENNMFIAGVSEVKNEPRTTKTNTAVTGGLALSNAVASQETLKTPDTSANGSVVESLSREDGAAVAVETPYDIDAGQVVLEIPAHITSAQTADKVPEALLFELFFADTATLPKQLNEALGHTELQMSTWQLIEPASDAAVHAASAFPSRHRTISYQVTVRRGILSFTGHCTESQSFRLTPPALRDAGYPYGALYEMSVITRDMPSSDTFLVRQRIFFDMQQIDKVWRVRVRAVLGIQWLGRTVWRPFIERSVAAQSRHAFEQYSKLMDAEISKFRAREGAAQIQHHPHASKPEPIIAVMWVVLASRVRSLVQRTARAVEQALVRLPPPLLARLFLTQTVLLMLCSGLCGYLLGQLSSRSLP</sequence>
<keyword evidence="8" id="KW-1185">Reference proteome</keyword>
<protein>
    <recommendedName>
        <fullName evidence="6">VASt domain-containing protein</fullName>
    </recommendedName>
</protein>
<evidence type="ECO:0000256" key="2">
    <source>
        <dbReference type="ARBA" id="ARBA00022692"/>
    </source>
</evidence>
<keyword evidence="2" id="KW-0812">Transmembrane</keyword>
<feature type="domain" description="VASt" evidence="6">
    <location>
        <begin position="445"/>
        <end position="641"/>
    </location>
</feature>
<dbReference type="GeneID" id="16996404"/>
<evidence type="ECO:0000313" key="7">
    <source>
        <dbReference type="EMBL" id="BAM81971.1"/>
    </source>
</evidence>
<evidence type="ECO:0000256" key="4">
    <source>
        <dbReference type="ARBA" id="ARBA00023136"/>
    </source>
</evidence>
<dbReference type="EMBL" id="AP006499">
    <property type="protein sequence ID" value="BAM81971.1"/>
    <property type="molecule type" value="Genomic_DNA"/>
</dbReference>
<evidence type="ECO:0000313" key="8">
    <source>
        <dbReference type="Proteomes" id="UP000007014"/>
    </source>
</evidence>
<dbReference type="PANTHER" id="PTHR47666:SF1">
    <property type="entry name" value="PROTEIN VASCULAR ASSOCIATED DEATH 1, CHLOROPLASTIC"/>
    <property type="match status" value="1"/>
</dbReference>
<dbReference type="HOGENOM" id="CLU_382810_0_0_1"/>
<evidence type="ECO:0000259" key="6">
    <source>
        <dbReference type="PROSITE" id="PS51778"/>
    </source>
</evidence>
<comment type="subcellular location">
    <subcellularLocation>
        <location evidence="1">Membrane</location>
    </subcellularLocation>
</comment>
<dbReference type="OrthoDB" id="10518362at2759"/>
<reference evidence="7 8" key="1">
    <citation type="journal article" date="2004" name="Nature">
        <title>Genome sequence of the ultrasmall unicellular red alga Cyanidioschyzon merolae 10D.</title>
        <authorList>
            <person name="Matsuzaki M."/>
            <person name="Misumi O."/>
            <person name="Shin-i T."/>
            <person name="Maruyama S."/>
            <person name="Takahara M."/>
            <person name="Miyagishima S."/>
            <person name="Mori T."/>
            <person name="Nishida K."/>
            <person name="Yagisawa F."/>
            <person name="Nishida K."/>
            <person name="Yoshida Y."/>
            <person name="Nishimura Y."/>
            <person name="Nakao S."/>
            <person name="Kobayashi T."/>
            <person name="Momoyama Y."/>
            <person name="Higashiyama T."/>
            <person name="Minoda A."/>
            <person name="Sano M."/>
            <person name="Nomoto H."/>
            <person name="Oishi K."/>
            <person name="Hayashi H."/>
            <person name="Ohta F."/>
            <person name="Nishizaka S."/>
            <person name="Haga S."/>
            <person name="Miura S."/>
            <person name="Morishita T."/>
            <person name="Kabeya Y."/>
            <person name="Terasawa K."/>
            <person name="Suzuki Y."/>
            <person name="Ishii Y."/>
            <person name="Asakawa S."/>
            <person name="Takano H."/>
            <person name="Ohta N."/>
            <person name="Kuroiwa H."/>
            <person name="Tanaka K."/>
            <person name="Shimizu N."/>
            <person name="Sugano S."/>
            <person name="Sato N."/>
            <person name="Nozaki H."/>
            <person name="Ogasawara N."/>
            <person name="Kohara Y."/>
            <person name="Kuroiwa T."/>
        </authorList>
    </citation>
    <scope>NUCLEOTIDE SEQUENCE [LARGE SCALE GENOMIC DNA]</scope>
    <source>
        <strain evidence="7 8">10D</strain>
    </source>
</reference>
<dbReference type="Gene3D" id="2.30.29.30">
    <property type="entry name" value="Pleckstrin-homology domain (PH domain)/Phosphotyrosine-binding domain (PTB)"/>
    <property type="match status" value="1"/>
</dbReference>
<dbReference type="GO" id="GO:0016020">
    <property type="term" value="C:membrane"/>
    <property type="evidence" value="ECO:0007669"/>
    <property type="project" value="UniProtKB-SubCell"/>
</dbReference>
<dbReference type="KEGG" id="cme:CYME_CMQ040C"/>
<gene>
    <name evidence="7" type="ORF">CYME_CMQ040C</name>
</gene>
<evidence type="ECO:0000256" key="3">
    <source>
        <dbReference type="ARBA" id="ARBA00022989"/>
    </source>
</evidence>
<organism evidence="7 8">
    <name type="scientific">Cyanidioschyzon merolae (strain NIES-3377 / 10D)</name>
    <name type="common">Unicellular red alga</name>
    <dbReference type="NCBI Taxonomy" id="280699"/>
    <lineage>
        <taxon>Eukaryota</taxon>
        <taxon>Rhodophyta</taxon>
        <taxon>Bangiophyceae</taxon>
        <taxon>Cyanidiales</taxon>
        <taxon>Cyanidiaceae</taxon>
        <taxon>Cyanidioschyzon</taxon>
    </lineage>
</organism>
<accession>M1UVG5</accession>
<name>M1UVG5_CYAM1</name>
<dbReference type="InterPro" id="IPR011993">
    <property type="entry name" value="PH-like_dom_sf"/>
</dbReference>
<dbReference type="AlphaFoldDB" id="M1UVG5"/>
<dbReference type="Proteomes" id="UP000007014">
    <property type="component" value="Chromosome 17"/>
</dbReference>
<dbReference type="PANTHER" id="PTHR47666">
    <property type="entry name" value="PROTEIN VASCULAR ASSOCIATED DEATH 1, CHLOROPLASTIC"/>
    <property type="match status" value="1"/>
</dbReference>
<feature type="region of interest" description="Disordered" evidence="5">
    <location>
        <begin position="218"/>
        <end position="240"/>
    </location>
</feature>
<dbReference type="Gramene" id="CMQ040CT">
    <property type="protein sequence ID" value="CMQ040CT"/>
    <property type="gene ID" value="CMQ040C"/>
</dbReference>
<proteinExistence type="predicted"/>
<dbReference type="Pfam" id="PF16016">
    <property type="entry name" value="VASt"/>
    <property type="match status" value="1"/>
</dbReference>